<dbReference type="GO" id="GO:0008324">
    <property type="term" value="F:monoatomic cation transmembrane transporter activity"/>
    <property type="evidence" value="ECO:0007669"/>
    <property type="project" value="InterPro"/>
</dbReference>
<dbReference type="AlphaFoldDB" id="A0A875RY41"/>
<dbReference type="InterPro" id="IPR036837">
    <property type="entry name" value="Cation_efflux_CTD_sf"/>
</dbReference>
<feature type="region of interest" description="Disordered" evidence="6">
    <location>
        <begin position="432"/>
        <end position="493"/>
    </location>
</feature>
<reference evidence="9" key="1">
    <citation type="submission" date="2020-10" db="EMBL/GenBank/DDBJ databases">
        <authorList>
            <person name="Roach M.J.R."/>
        </authorList>
    </citation>
    <scope>NUCLEOTIDE SEQUENCE</scope>
    <source>
        <strain evidence="9">CBS 1945</strain>
    </source>
</reference>
<evidence type="ECO:0000256" key="3">
    <source>
        <dbReference type="ARBA" id="ARBA00022692"/>
    </source>
</evidence>
<evidence type="ECO:0000313" key="10">
    <source>
        <dbReference type="Proteomes" id="UP000662931"/>
    </source>
</evidence>
<dbReference type="OrthoDB" id="78296at2759"/>
<comment type="subcellular location">
    <subcellularLocation>
        <location evidence="1">Membrane</location>
        <topology evidence="1">Multi-pass membrane protein</topology>
    </subcellularLocation>
</comment>
<feature type="transmembrane region" description="Helical" evidence="7">
    <location>
        <begin position="547"/>
        <end position="567"/>
    </location>
</feature>
<dbReference type="InterPro" id="IPR058533">
    <property type="entry name" value="Cation_efflux_TM"/>
</dbReference>
<keyword evidence="3 7" id="KW-0812">Transmembrane</keyword>
<evidence type="ECO:0000259" key="8">
    <source>
        <dbReference type="Pfam" id="PF01545"/>
    </source>
</evidence>
<dbReference type="GO" id="GO:0098771">
    <property type="term" value="P:inorganic ion homeostasis"/>
    <property type="evidence" value="ECO:0007669"/>
    <property type="project" value="UniProtKB-ARBA"/>
</dbReference>
<evidence type="ECO:0000256" key="1">
    <source>
        <dbReference type="ARBA" id="ARBA00004141"/>
    </source>
</evidence>
<dbReference type="PANTHER" id="PTHR43840:SF4">
    <property type="entry name" value="CDF DIVALENT METAL CATION TRANSPORTER (EUROFUNG)"/>
    <property type="match status" value="1"/>
</dbReference>
<dbReference type="Gene3D" id="1.20.1510.10">
    <property type="entry name" value="Cation efflux protein transmembrane domain"/>
    <property type="match status" value="1"/>
</dbReference>
<dbReference type="RefSeq" id="XP_038780732.1">
    <property type="nucleotide sequence ID" value="XM_038924804.1"/>
</dbReference>
<dbReference type="Gene3D" id="3.30.70.1350">
    <property type="entry name" value="Cation efflux protein, cytoplasmic domain"/>
    <property type="match status" value="1"/>
</dbReference>
<dbReference type="InterPro" id="IPR050291">
    <property type="entry name" value="CDF_Transporter"/>
</dbReference>
<dbReference type="Pfam" id="PF01545">
    <property type="entry name" value="Cation_efflux"/>
    <property type="match status" value="1"/>
</dbReference>
<feature type="domain" description="Cation efflux protein transmembrane" evidence="8">
    <location>
        <begin position="522"/>
        <end position="708"/>
    </location>
</feature>
<keyword evidence="2" id="KW-0813">Transport</keyword>
<organism evidence="9 10">
    <name type="scientific">Eeniella nana</name>
    <name type="common">Yeast</name>
    <name type="synonym">Brettanomyces nanus</name>
    <dbReference type="NCBI Taxonomy" id="13502"/>
    <lineage>
        <taxon>Eukaryota</taxon>
        <taxon>Fungi</taxon>
        <taxon>Dikarya</taxon>
        <taxon>Ascomycota</taxon>
        <taxon>Saccharomycotina</taxon>
        <taxon>Pichiomycetes</taxon>
        <taxon>Pichiales</taxon>
        <taxon>Pichiaceae</taxon>
        <taxon>Brettanomyces</taxon>
    </lineage>
</organism>
<dbReference type="GeneID" id="62197973"/>
<evidence type="ECO:0000313" key="9">
    <source>
        <dbReference type="EMBL" id="QPG77167.1"/>
    </source>
</evidence>
<dbReference type="SUPFAM" id="SSF161111">
    <property type="entry name" value="Cation efflux protein transmembrane domain-like"/>
    <property type="match status" value="1"/>
</dbReference>
<dbReference type="InterPro" id="IPR036291">
    <property type="entry name" value="NAD(P)-bd_dom_sf"/>
</dbReference>
<dbReference type="KEGG" id="bnn:FOA43_004573"/>
<dbReference type="SUPFAM" id="SSF51735">
    <property type="entry name" value="NAD(P)-binding Rossmann-fold domains"/>
    <property type="match status" value="1"/>
</dbReference>
<dbReference type="FunFam" id="1.20.1510.10:FF:000005">
    <property type="entry name" value="Putative Cation diffusion facilitator 1"/>
    <property type="match status" value="1"/>
</dbReference>
<protein>
    <recommendedName>
        <fullName evidence="8">Cation efflux protein transmembrane domain-containing protein</fullName>
    </recommendedName>
</protein>
<evidence type="ECO:0000256" key="5">
    <source>
        <dbReference type="ARBA" id="ARBA00023136"/>
    </source>
</evidence>
<dbReference type="InterPro" id="IPR027469">
    <property type="entry name" value="Cation_efflux_TMD_sf"/>
</dbReference>
<evidence type="ECO:0000256" key="4">
    <source>
        <dbReference type="ARBA" id="ARBA00022989"/>
    </source>
</evidence>
<dbReference type="PANTHER" id="PTHR43840">
    <property type="entry name" value="MITOCHONDRIAL METAL TRANSPORTER 1-RELATED"/>
    <property type="match status" value="1"/>
</dbReference>
<keyword evidence="10" id="KW-1185">Reference proteome</keyword>
<gene>
    <name evidence="9" type="ORF">FOA43_004573</name>
</gene>
<feature type="transmembrane region" description="Helical" evidence="7">
    <location>
        <begin position="588"/>
        <end position="606"/>
    </location>
</feature>
<name>A0A875RY41_EENNA</name>
<keyword evidence="4 7" id="KW-1133">Transmembrane helix</keyword>
<proteinExistence type="predicted"/>
<feature type="compositionally biased region" description="Acidic residues" evidence="6">
    <location>
        <begin position="442"/>
        <end position="451"/>
    </location>
</feature>
<accession>A0A875RY41</accession>
<dbReference type="Proteomes" id="UP000662931">
    <property type="component" value="Chromosome 4"/>
</dbReference>
<dbReference type="SUPFAM" id="SSF160240">
    <property type="entry name" value="Cation efflux protein cytoplasmic domain-like"/>
    <property type="match status" value="1"/>
</dbReference>
<dbReference type="GO" id="GO:0030003">
    <property type="term" value="P:intracellular monoatomic cation homeostasis"/>
    <property type="evidence" value="ECO:0007669"/>
    <property type="project" value="UniProtKB-ARBA"/>
</dbReference>
<evidence type="ECO:0000256" key="2">
    <source>
        <dbReference type="ARBA" id="ARBA00022448"/>
    </source>
</evidence>
<dbReference type="EMBL" id="CP064815">
    <property type="protein sequence ID" value="QPG77167.1"/>
    <property type="molecule type" value="Genomic_DNA"/>
</dbReference>
<keyword evidence="5 7" id="KW-0472">Membrane</keyword>
<evidence type="ECO:0000256" key="7">
    <source>
        <dbReference type="SAM" id="Phobius"/>
    </source>
</evidence>
<dbReference type="Gene3D" id="3.40.50.720">
    <property type="entry name" value="NAD(P)-binding Rossmann-like Domain"/>
    <property type="match status" value="1"/>
</dbReference>
<feature type="transmembrane region" description="Helical" evidence="7">
    <location>
        <begin position="516"/>
        <end position="541"/>
    </location>
</feature>
<evidence type="ECO:0000256" key="6">
    <source>
        <dbReference type="SAM" id="MobiDB-lite"/>
    </source>
</evidence>
<feature type="transmembrane region" description="Helical" evidence="7">
    <location>
        <begin position="618"/>
        <end position="643"/>
    </location>
</feature>
<dbReference type="GO" id="GO:0016020">
    <property type="term" value="C:membrane"/>
    <property type="evidence" value="ECO:0007669"/>
    <property type="project" value="UniProtKB-SubCell"/>
</dbReference>
<sequence>MSLAQKIVVFGGNGFLGRRICQASIRKGFNVTSVSMSGKEPKLVTPSDSEWIKKVNWTKGDVFKPETYRNEIKDAVGVVHSIGILLENQNYKKVVSSTDDTFGVIESFFTQPSGNPMKKRPKTGAKDDDNGEPIIDMTYERMNKESALVLADALIGCNKTKPAFVYISADRGFPGIPSGYIESKRQAEYELYQLQPDIRPILMRPGFMFDQDAENNGNFRQSIKKLLDVANVVNSKVLFNLLDGIIRPAVSTQTVADWAVRMMQDKDFHGPVLMDQMLQVKSYYTISEEDPLADRPYTPITGRSRLRTPNASFFHSDTNLNNARRSSVSVSNPATPLPEYKHRLSMFVDPKVNPTKLYERVHSLVSMRPYRLIGGARRFIDWSKYLSSEEKLRRVPKGPVHHFYTEQNELIERYIDVDKLLDTGIHYEMIQNYEDNTSSENSESENDEDDRDGDHTETQGDVEDYDDDDHHHHSMQSATAPFPSGEHHASNNAVPANIDSETARVLGVSEKSDNSIVLTAIYINFAINILLLLAKMVVVYTSRSMSIIASLVDSVLDFMSTLIIYFANKYAAIKSSRFPIGRRRLEPIGVLVFSIVIIISFLQVLISSVERLFDRDHTIVTLSASSITIMLSTVLVKFLCYLWCSSIENSSVEALAEDAKTDVVFNTFSLVFPLIEWAFQIWWVDATGASLLCLYVIFQWGMITFEHIDHLSGSHASMEDYHEILYLVTRFSDKISAVKNYRIYHQGDLVNVEVDIVISDRNLNLRDCHDLGESLQYAIETLPFVERAFVHLDYKVRNYVGHIDK</sequence>